<dbReference type="PANTHER" id="PTHR42756">
    <property type="entry name" value="TRANSCRIPTIONAL REGULATOR, MARR"/>
    <property type="match status" value="1"/>
</dbReference>
<comment type="caution">
    <text evidence="5">The sequence shown here is derived from an EMBL/GenBank/DDBJ whole genome shotgun (WGS) entry which is preliminary data.</text>
</comment>
<evidence type="ECO:0000313" key="5">
    <source>
        <dbReference type="EMBL" id="KRK32987.1"/>
    </source>
</evidence>
<evidence type="ECO:0000259" key="4">
    <source>
        <dbReference type="PROSITE" id="PS50995"/>
    </source>
</evidence>
<dbReference type="InterPro" id="IPR000835">
    <property type="entry name" value="HTH_MarR-typ"/>
</dbReference>
<sequence length="144" mass="16183">MQTSPLTKYLSGVYRLSKGALNQQIAKLNVRATQSDLLLFISDHPNLTQAKIAKANSVDPSLLAKDLQVLEQHGWVQRQANPADKRSRLVALTATGEQTAAELKNLNAQWWQQFSQAHPEIDLAQLQHELEHVYDALRQEAPHD</sequence>
<dbReference type="PRINTS" id="PR00598">
    <property type="entry name" value="HTHMARR"/>
</dbReference>
<dbReference type="RefSeq" id="WP_057905590.1">
    <property type="nucleotide sequence ID" value="NZ_AZDA01000128.1"/>
</dbReference>
<accession>A0A0R1GG28</accession>
<dbReference type="InterPro" id="IPR036390">
    <property type="entry name" value="WH_DNA-bd_sf"/>
</dbReference>
<name>A0A0R1GG28_9LACO</name>
<organism evidence="5 6">
    <name type="scientific">Loigolactobacillus bifermentans DSM 20003</name>
    <dbReference type="NCBI Taxonomy" id="1423726"/>
    <lineage>
        <taxon>Bacteria</taxon>
        <taxon>Bacillati</taxon>
        <taxon>Bacillota</taxon>
        <taxon>Bacilli</taxon>
        <taxon>Lactobacillales</taxon>
        <taxon>Lactobacillaceae</taxon>
        <taxon>Loigolactobacillus</taxon>
    </lineage>
</organism>
<dbReference type="AlphaFoldDB" id="A0A0R1GG28"/>
<evidence type="ECO:0000256" key="3">
    <source>
        <dbReference type="ARBA" id="ARBA00023163"/>
    </source>
</evidence>
<dbReference type="InterPro" id="IPR036388">
    <property type="entry name" value="WH-like_DNA-bd_sf"/>
</dbReference>
<dbReference type="PROSITE" id="PS50995">
    <property type="entry name" value="HTH_MARR_2"/>
    <property type="match status" value="1"/>
</dbReference>
<keyword evidence="6" id="KW-1185">Reference proteome</keyword>
<evidence type="ECO:0000256" key="1">
    <source>
        <dbReference type="ARBA" id="ARBA00023015"/>
    </source>
</evidence>
<dbReference type="Gene3D" id="1.10.10.10">
    <property type="entry name" value="Winged helix-like DNA-binding domain superfamily/Winged helix DNA-binding domain"/>
    <property type="match status" value="1"/>
</dbReference>
<dbReference type="Proteomes" id="UP000051461">
    <property type="component" value="Unassembled WGS sequence"/>
</dbReference>
<dbReference type="PATRIC" id="fig|1423726.3.peg.1576"/>
<evidence type="ECO:0000313" key="6">
    <source>
        <dbReference type="Proteomes" id="UP000051461"/>
    </source>
</evidence>
<feature type="domain" description="HTH marR-type" evidence="4">
    <location>
        <begin position="3"/>
        <end position="135"/>
    </location>
</feature>
<keyword evidence="3" id="KW-0804">Transcription</keyword>
<protein>
    <recommendedName>
        <fullName evidence="4">HTH marR-type domain-containing protein</fullName>
    </recommendedName>
</protein>
<keyword evidence="1" id="KW-0805">Transcription regulation</keyword>
<proteinExistence type="predicted"/>
<keyword evidence="2" id="KW-0238">DNA-binding</keyword>
<dbReference type="SMART" id="SM00347">
    <property type="entry name" value="HTH_MARR"/>
    <property type="match status" value="1"/>
</dbReference>
<dbReference type="GO" id="GO:0003700">
    <property type="term" value="F:DNA-binding transcription factor activity"/>
    <property type="evidence" value="ECO:0007669"/>
    <property type="project" value="InterPro"/>
</dbReference>
<dbReference type="PANTHER" id="PTHR42756:SF1">
    <property type="entry name" value="TRANSCRIPTIONAL REPRESSOR OF EMRAB OPERON"/>
    <property type="match status" value="1"/>
</dbReference>
<reference evidence="5 6" key="1">
    <citation type="journal article" date="2015" name="Genome Announc.">
        <title>Expanding the biotechnology potential of lactobacilli through comparative genomics of 213 strains and associated genera.</title>
        <authorList>
            <person name="Sun Z."/>
            <person name="Harris H.M."/>
            <person name="McCann A."/>
            <person name="Guo C."/>
            <person name="Argimon S."/>
            <person name="Zhang W."/>
            <person name="Yang X."/>
            <person name="Jeffery I.B."/>
            <person name="Cooney J.C."/>
            <person name="Kagawa T.F."/>
            <person name="Liu W."/>
            <person name="Song Y."/>
            <person name="Salvetti E."/>
            <person name="Wrobel A."/>
            <person name="Rasinkangas P."/>
            <person name="Parkhill J."/>
            <person name="Rea M.C."/>
            <person name="O'Sullivan O."/>
            <person name="Ritari J."/>
            <person name="Douillard F.P."/>
            <person name="Paul Ross R."/>
            <person name="Yang R."/>
            <person name="Briner A.E."/>
            <person name="Felis G.E."/>
            <person name="de Vos W.M."/>
            <person name="Barrangou R."/>
            <person name="Klaenhammer T.R."/>
            <person name="Caufield P.W."/>
            <person name="Cui Y."/>
            <person name="Zhang H."/>
            <person name="O'Toole P.W."/>
        </authorList>
    </citation>
    <scope>NUCLEOTIDE SEQUENCE [LARGE SCALE GENOMIC DNA]</scope>
    <source>
        <strain evidence="5 6">DSM 20003</strain>
    </source>
</reference>
<dbReference type="EMBL" id="AZDA01000128">
    <property type="protein sequence ID" value="KRK32987.1"/>
    <property type="molecule type" value="Genomic_DNA"/>
</dbReference>
<dbReference type="Pfam" id="PF12802">
    <property type="entry name" value="MarR_2"/>
    <property type="match status" value="1"/>
</dbReference>
<gene>
    <name evidence="5" type="ORF">FC07_GL001522</name>
</gene>
<dbReference type="GO" id="GO:0003677">
    <property type="term" value="F:DNA binding"/>
    <property type="evidence" value="ECO:0007669"/>
    <property type="project" value="UniProtKB-KW"/>
</dbReference>
<evidence type="ECO:0000256" key="2">
    <source>
        <dbReference type="ARBA" id="ARBA00023125"/>
    </source>
</evidence>
<dbReference type="STRING" id="1423726.FC07_GL001522"/>
<dbReference type="SUPFAM" id="SSF46785">
    <property type="entry name" value="Winged helix' DNA-binding domain"/>
    <property type="match status" value="1"/>
</dbReference>